<keyword evidence="6" id="KW-0560">Oxidoreductase</keyword>
<dbReference type="InterPro" id="IPR011956">
    <property type="entry name" value="Benzoyl_CoA_Rdtase_D"/>
</dbReference>
<evidence type="ECO:0000256" key="4">
    <source>
        <dbReference type="ARBA" id="ARBA00023014"/>
    </source>
</evidence>
<comment type="cofactor">
    <cofactor evidence="1">
        <name>[4Fe-4S] cluster</name>
        <dbReference type="ChEBI" id="CHEBI:49883"/>
    </cofactor>
</comment>
<dbReference type="PANTHER" id="PTHR32329:SF2">
    <property type="entry name" value="BIFUNCTIONAL PROTEIN [INCLUDES 2-HYDROXYACYL-COA DEHYDRATASE (N-TER) AND ITS ACTIVATOR DOMAIN (C_TERM)"/>
    <property type="match status" value="1"/>
</dbReference>
<evidence type="ECO:0000256" key="2">
    <source>
        <dbReference type="ARBA" id="ARBA00022723"/>
    </source>
</evidence>
<keyword evidence="4" id="KW-0411">Iron-sulfur</keyword>
<proteinExistence type="predicted"/>
<dbReference type="InterPro" id="IPR051805">
    <property type="entry name" value="Dehydratase_Activator_Redct"/>
</dbReference>
<dbReference type="GO" id="GO:0018522">
    <property type="term" value="F:benzoyl-CoA reductase activity"/>
    <property type="evidence" value="ECO:0007669"/>
    <property type="project" value="UniProtKB-EC"/>
</dbReference>
<organism evidence="6 7">
    <name type="scientific">Rhodovulum strictum</name>
    <dbReference type="NCBI Taxonomy" id="58314"/>
    <lineage>
        <taxon>Bacteria</taxon>
        <taxon>Pseudomonadati</taxon>
        <taxon>Pseudomonadota</taxon>
        <taxon>Alphaproteobacteria</taxon>
        <taxon>Rhodobacterales</taxon>
        <taxon>Paracoccaceae</taxon>
        <taxon>Rhodovulum</taxon>
    </lineage>
</organism>
<dbReference type="NCBIfam" id="TIGR02261">
    <property type="entry name" value="benz_CoA_red_D"/>
    <property type="match status" value="1"/>
</dbReference>
<dbReference type="EMBL" id="WJPO01000006">
    <property type="protein sequence ID" value="MRH20462.1"/>
    <property type="molecule type" value="Genomic_DNA"/>
</dbReference>
<dbReference type="Pfam" id="PF01869">
    <property type="entry name" value="BcrAD_BadFG"/>
    <property type="match status" value="1"/>
</dbReference>
<evidence type="ECO:0000256" key="3">
    <source>
        <dbReference type="ARBA" id="ARBA00023004"/>
    </source>
</evidence>
<keyword evidence="7" id="KW-1185">Reference proteome</keyword>
<evidence type="ECO:0000256" key="1">
    <source>
        <dbReference type="ARBA" id="ARBA00001966"/>
    </source>
</evidence>
<dbReference type="InterPro" id="IPR008275">
    <property type="entry name" value="CoA_E_activase_dom"/>
</dbReference>
<keyword evidence="3" id="KW-0408">Iron</keyword>
<dbReference type="Proteomes" id="UP000466730">
    <property type="component" value="Unassembled WGS sequence"/>
</dbReference>
<dbReference type="InterPro" id="IPR002731">
    <property type="entry name" value="ATPase_BadF"/>
</dbReference>
<keyword evidence="2" id="KW-0479">Metal-binding</keyword>
<evidence type="ECO:0000313" key="6">
    <source>
        <dbReference type="EMBL" id="MRH20462.1"/>
    </source>
</evidence>
<name>A0A844BHD0_9RHOB</name>
<dbReference type="PANTHER" id="PTHR32329">
    <property type="entry name" value="BIFUNCTIONAL PROTEIN [INCLUDES 2-HYDROXYACYL-COA DEHYDRATASE (N-TER) AND ITS ACTIVATOR DOMAIN (C_TERM)-RELATED"/>
    <property type="match status" value="1"/>
</dbReference>
<dbReference type="Gene3D" id="3.30.420.40">
    <property type="match status" value="2"/>
</dbReference>
<dbReference type="RefSeq" id="WP_153747778.1">
    <property type="nucleotide sequence ID" value="NZ_BAAADI010000008.1"/>
</dbReference>
<dbReference type="GO" id="GO:0051536">
    <property type="term" value="F:iron-sulfur cluster binding"/>
    <property type="evidence" value="ECO:0007669"/>
    <property type="project" value="UniProtKB-KW"/>
</dbReference>
<dbReference type="OrthoDB" id="9177882at2"/>
<gene>
    <name evidence="6" type="primary">bcrD</name>
    <name evidence="6" type="ORF">GH815_05605</name>
</gene>
<accession>A0A844BHD0</accession>
<reference evidence="6 7" key="1">
    <citation type="submission" date="2019-11" db="EMBL/GenBank/DDBJ databases">
        <title>Draft Whole-Genome sequence of the marine photosynthetic bacterium Rhodovulum strictum DSM 11289.</title>
        <authorList>
            <person name="Kyndt J.A."/>
            <person name="Meyer T.E."/>
        </authorList>
    </citation>
    <scope>NUCLEOTIDE SEQUENCE [LARGE SCALE GENOMIC DNA]</scope>
    <source>
        <strain evidence="6 7">DSM 11289</strain>
    </source>
</reference>
<evidence type="ECO:0000313" key="7">
    <source>
        <dbReference type="Proteomes" id="UP000466730"/>
    </source>
</evidence>
<dbReference type="GO" id="GO:0046872">
    <property type="term" value="F:metal ion binding"/>
    <property type="evidence" value="ECO:0007669"/>
    <property type="project" value="UniProtKB-KW"/>
</dbReference>
<dbReference type="InterPro" id="IPR043129">
    <property type="entry name" value="ATPase_NBD"/>
</dbReference>
<comment type="caution">
    <text evidence="6">The sequence shown here is derived from an EMBL/GenBank/DDBJ whole genome shotgun (WGS) entry which is preliminary data.</text>
</comment>
<feature type="domain" description="ATPase BadF/BadG/BcrA/BcrD type" evidence="5">
    <location>
        <begin position="8"/>
        <end position="265"/>
    </location>
</feature>
<protein>
    <submittedName>
        <fullName evidence="6">Benzoyl-CoA reductase subunit D</fullName>
        <ecNumber evidence="6">1.3.7.8</ecNumber>
    </submittedName>
</protein>
<dbReference type="SUPFAM" id="SSF53067">
    <property type="entry name" value="Actin-like ATPase domain"/>
    <property type="match status" value="1"/>
</dbReference>
<dbReference type="NCBIfam" id="TIGR00241">
    <property type="entry name" value="CoA_E_activ"/>
    <property type="match status" value="1"/>
</dbReference>
<dbReference type="EC" id="1.3.7.8" evidence="6"/>
<sequence>MNPIITAGIDIGSGCVKAVLFRVDGDRAEWLDKDVARIRNRDPFQLADETFDAMLARQGLSRADVAYVASTGDAEALRGATGHFYSMTTHGRGAVFLNDQARAVLDIGALNGRAIRIDDSGKVLGYRMTSQCASGSGQFLENIARYLGIAQDEIGALSQSADAPEKVSSICAVLAETDVINMVSRGISAANILKGIHVSMATRLAKLLKAIGATEGVVQMTGGLALDEGLVAALNEALQAEKMALRAESHPDAIHAGAIGAALWGAFRHRKLAHLDEMAA</sequence>
<dbReference type="AlphaFoldDB" id="A0A844BHD0"/>
<evidence type="ECO:0000259" key="5">
    <source>
        <dbReference type="Pfam" id="PF01869"/>
    </source>
</evidence>